<organism evidence="1 2">
    <name type="scientific">Cystoisospora suis</name>
    <dbReference type="NCBI Taxonomy" id="483139"/>
    <lineage>
        <taxon>Eukaryota</taxon>
        <taxon>Sar</taxon>
        <taxon>Alveolata</taxon>
        <taxon>Apicomplexa</taxon>
        <taxon>Conoidasida</taxon>
        <taxon>Coccidia</taxon>
        <taxon>Eucoccidiorida</taxon>
        <taxon>Eimeriorina</taxon>
        <taxon>Sarcocystidae</taxon>
        <taxon>Cystoisospora</taxon>
    </lineage>
</organism>
<accession>A0A2C6KNM0</accession>
<gene>
    <name evidence="1" type="ORF">CSUI_008105</name>
</gene>
<proteinExistence type="predicted"/>
<dbReference type="GeneID" id="94431455"/>
<dbReference type="AlphaFoldDB" id="A0A2C6KNM0"/>
<sequence length="60" mass="6740">VCGTRDASACMCLTRSCVAFVASHRDRYPSCRQSRWGEDLGKMTQDWLLTSPGMPLDMQL</sequence>
<reference evidence="1 2" key="1">
    <citation type="journal article" date="2017" name="Int. J. Parasitol.">
        <title>The genome of the protozoan parasite Cystoisospora suis and a reverse vaccinology approach to identify vaccine candidates.</title>
        <authorList>
            <person name="Palmieri N."/>
            <person name="Shrestha A."/>
            <person name="Ruttkowski B."/>
            <person name="Beck T."/>
            <person name="Vogl C."/>
            <person name="Tomley F."/>
            <person name="Blake D.P."/>
            <person name="Joachim A."/>
        </authorList>
    </citation>
    <scope>NUCLEOTIDE SEQUENCE [LARGE SCALE GENOMIC DNA]</scope>
    <source>
        <strain evidence="1 2">Wien I</strain>
    </source>
</reference>
<comment type="caution">
    <text evidence="1">The sequence shown here is derived from an EMBL/GenBank/DDBJ whole genome shotgun (WGS) entry which is preliminary data.</text>
</comment>
<dbReference type="EMBL" id="MIGC01004440">
    <property type="protein sequence ID" value="PHJ18072.1"/>
    <property type="molecule type" value="Genomic_DNA"/>
</dbReference>
<protein>
    <submittedName>
        <fullName evidence="1">Uncharacterized protein</fullName>
    </submittedName>
</protein>
<keyword evidence="2" id="KW-1185">Reference proteome</keyword>
<dbReference type="VEuPathDB" id="ToxoDB:CSUI_008105"/>
<evidence type="ECO:0000313" key="1">
    <source>
        <dbReference type="EMBL" id="PHJ18072.1"/>
    </source>
</evidence>
<dbReference type="Proteomes" id="UP000221165">
    <property type="component" value="Unassembled WGS sequence"/>
</dbReference>
<dbReference type="RefSeq" id="XP_067919782.1">
    <property type="nucleotide sequence ID" value="XM_068068244.1"/>
</dbReference>
<feature type="non-terminal residue" evidence="1">
    <location>
        <position position="1"/>
    </location>
</feature>
<evidence type="ECO:0000313" key="2">
    <source>
        <dbReference type="Proteomes" id="UP000221165"/>
    </source>
</evidence>
<name>A0A2C6KNM0_9APIC</name>